<dbReference type="PANTHER" id="PTHR33393">
    <property type="entry name" value="POLYGLUTAMINE SYNTHESIS ACCESSORY PROTEIN RV0574C-RELATED"/>
    <property type="match status" value="1"/>
</dbReference>
<feature type="domain" description="Capsule synthesis protein CapA" evidence="2">
    <location>
        <begin position="53"/>
        <end position="299"/>
    </location>
</feature>
<evidence type="ECO:0000259" key="2">
    <source>
        <dbReference type="SMART" id="SM00854"/>
    </source>
</evidence>
<dbReference type="SMART" id="SM00854">
    <property type="entry name" value="PGA_cap"/>
    <property type="match status" value="1"/>
</dbReference>
<gene>
    <name evidence="3" type="ORF">EF514_10055</name>
</gene>
<comment type="caution">
    <text evidence="3">The sequence shown here is derived from an EMBL/GenBank/DDBJ whole genome shotgun (WGS) entry which is preliminary data.</text>
</comment>
<accession>A0A437S4H3</accession>
<evidence type="ECO:0000256" key="1">
    <source>
        <dbReference type="ARBA" id="ARBA00005662"/>
    </source>
</evidence>
<dbReference type="SUPFAM" id="SSF56300">
    <property type="entry name" value="Metallo-dependent phosphatases"/>
    <property type="match status" value="1"/>
</dbReference>
<dbReference type="InterPro" id="IPR029052">
    <property type="entry name" value="Metallo-depent_PP-like"/>
</dbReference>
<proteinExistence type="inferred from homology"/>
<organism evidence="3 4">
    <name type="scientific">Anaerosphaera multitolerans</name>
    <dbReference type="NCBI Taxonomy" id="2487351"/>
    <lineage>
        <taxon>Bacteria</taxon>
        <taxon>Bacillati</taxon>
        <taxon>Bacillota</taxon>
        <taxon>Tissierellia</taxon>
        <taxon>Tissierellales</taxon>
        <taxon>Peptoniphilaceae</taxon>
        <taxon>Anaerosphaera</taxon>
    </lineage>
</organism>
<dbReference type="PANTHER" id="PTHR33393:SF12">
    <property type="entry name" value="CAPSULE BIOSYNTHESIS PROTEIN CAPA"/>
    <property type="match status" value="1"/>
</dbReference>
<dbReference type="Gene3D" id="3.60.21.10">
    <property type="match status" value="1"/>
</dbReference>
<dbReference type="CDD" id="cd07381">
    <property type="entry name" value="MPP_CapA"/>
    <property type="match status" value="1"/>
</dbReference>
<protein>
    <submittedName>
        <fullName evidence="3">CapA family protein</fullName>
    </submittedName>
</protein>
<dbReference type="InterPro" id="IPR019079">
    <property type="entry name" value="Capsule_synth_CapA"/>
</dbReference>
<evidence type="ECO:0000313" key="3">
    <source>
        <dbReference type="EMBL" id="RVU53909.1"/>
    </source>
</evidence>
<dbReference type="EMBL" id="RLIH01000020">
    <property type="protein sequence ID" value="RVU53909.1"/>
    <property type="molecule type" value="Genomic_DNA"/>
</dbReference>
<dbReference type="OrthoDB" id="9810906at2"/>
<comment type="similarity">
    <text evidence="1">Belongs to the CapA family.</text>
</comment>
<dbReference type="RefSeq" id="WP_127725315.1">
    <property type="nucleotide sequence ID" value="NZ_RLIH01000020.1"/>
</dbReference>
<dbReference type="InterPro" id="IPR052169">
    <property type="entry name" value="CW_Biosynth-Accessory"/>
</dbReference>
<dbReference type="Proteomes" id="UP000288812">
    <property type="component" value="Unassembled WGS sequence"/>
</dbReference>
<sequence length="396" mass="45168">MKKIISIIATAFLLVLGIFVADYYNEGYIKEILLDSDRNILISAEEDEISTVKILATGDIMYHLPLYIKTLNSETGKYDFSTYYEKMRDQIEASDIVVGNFETTVNPNWKLSGHPMFNTPIEALEYLKSAGFDILSTANNHCLDTSIEGVETTIEAIESVGLQNFGTYNNGERKLLTVEENGIKVGFLAYTESFNGLDYGIEEEKLYMLSPMDESLITSEIEELKSQGTDFIVIYPHWGVEYRTVPSDYQRQMNEFFLNAGADVVLGSHPHVLQPVEYREIDGENKFSIYSMGNSISNQRKPWLLEKGVEFGSFVELTVEKNMRENKTALKSVDVMPTYVNRFMDVDGIYKYETVLLNDLVDGGRYRDVIDDATKNFIDSNYQWVMDVLNNEEVKN</sequence>
<reference evidence="3 4" key="1">
    <citation type="submission" date="2018-11" db="EMBL/GenBank/DDBJ databases">
        <title>Genome sequencing and assembly of Anaerosphaera sp. nov., GS7-6-2.</title>
        <authorList>
            <person name="Rettenmaier R."/>
            <person name="Liebl W."/>
            <person name="Zverlov V."/>
        </authorList>
    </citation>
    <scope>NUCLEOTIDE SEQUENCE [LARGE SCALE GENOMIC DNA]</scope>
    <source>
        <strain evidence="3 4">GS7-6-2</strain>
    </source>
</reference>
<name>A0A437S4H3_9FIRM</name>
<evidence type="ECO:0000313" key="4">
    <source>
        <dbReference type="Proteomes" id="UP000288812"/>
    </source>
</evidence>
<keyword evidence="4" id="KW-1185">Reference proteome</keyword>
<dbReference type="AlphaFoldDB" id="A0A437S4H3"/>
<dbReference type="Pfam" id="PF09587">
    <property type="entry name" value="PGA_cap"/>
    <property type="match status" value="1"/>
</dbReference>